<dbReference type="SMART" id="SM00939">
    <property type="entry name" value="PepX_C"/>
    <property type="match status" value="1"/>
</dbReference>
<gene>
    <name evidence="4" type="ORF">PBAH0796_LOCUS9967</name>
</gene>
<evidence type="ECO:0000259" key="3">
    <source>
        <dbReference type="SMART" id="SM00939"/>
    </source>
</evidence>
<dbReference type="InterPro" id="IPR005674">
    <property type="entry name" value="CocE/Ser_esterase"/>
</dbReference>
<dbReference type="EMBL" id="HBEG01016588">
    <property type="protein sequence ID" value="CAD8354600.1"/>
    <property type="molecule type" value="Transcribed_RNA"/>
</dbReference>
<dbReference type="Gene3D" id="3.40.50.1820">
    <property type="entry name" value="alpha/beta hydrolase"/>
    <property type="match status" value="1"/>
</dbReference>
<feature type="domain" description="Xaa-Pro dipeptidyl-peptidase C-terminal" evidence="3">
    <location>
        <begin position="385"/>
        <end position="614"/>
    </location>
</feature>
<protein>
    <recommendedName>
        <fullName evidence="3">Xaa-Pro dipeptidyl-peptidase C-terminal domain-containing protein</fullName>
    </recommendedName>
</protein>
<dbReference type="AlphaFoldDB" id="A0A7S0A6N1"/>
<evidence type="ECO:0000256" key="1">
    <source>
        <dbReference type="ARBA" id="ARBA00022801"/>
    </source>
</evidence>
<keyword evidence="2" id="KW-0732">Signal</keyword>
<name>A0A7S0A6N1_9DINO</name>
<dbReference type="Gene3D" id="1.10.3020.10">
    <property type="entry name" value="alpha-amino acid ester hydrolase ( Helical cap domain)"/>
    <property type="match status" value="1"/>
</dbReference>
<evidence type="ECO:0000313" key="4">
    <source>
        <dbReference type="EMBL" id="CAD8354600.1"/>
    </source>
</evidence>
<dbReference type="InterPro" id="IPR029058">
    <property type="entry name" value="AB_hydrolase_fold"/>
</dbReference>
<feature type="chain" id="PRO_5031202280" description="Xaa-Pro dipeptidyl-peptidase C-terminal domain-containing protein" evidence="2">
    <location>
        <begin position="20"/>
        <end position="650"/>
    </location>
</feature>
<dbReference type="SUPFAM" id="SSF53474">
    <property type="entry name" value="alpha/beta-Hydrolases"/>
    <property type="match status" value="1"/>
</dbReference>
<dbReference type="InterPro" id="IPR008979">
    <property type="entry name" value="Galactose-bd-like_sf"/>
</dbReference>
<organism evidence="4">
    <name type="scientific">Pyrodinium bahamense</name>
    <dbReference type="NCBI Taxonomy" id="73915"/>
    <lineage>
        <taxon>Eukaryota</taxon>
        <taxon>Sar</taxon>
        <taxon>Alveolata</taxon>
        <taxon>Dinophyceae</taxon>
        <taxon>Gonyaulacales</taxon>
        <taxon>Pyrocystaceae</taxon>
        <taxon>Pyrodinium</taxon>
    </lineage>
</organism>
<dbReference type="InterPro" id="IPR013736">
    <property type="entry name" value="Xaa-Pro_dipept_C"/>
</dbReference>
<dbReference type="InterPro" id="IPR000383">
    <property type="entry name" value="Xaa-Pro-like_dom"/>
</dbReference>
<dbReference type="Gene3D" id="2.60.120.260">
    <property type="entry name" value="Galactose-binding domain-like"/>
    <property type="match status" value="1"/>
</dbReference>
<dbReference type="Pfam" id="PF08530">
    <property type="entry name" value="PepX_C"/>
    <property type="match status" value="1"/>
</dbReference>
<dbReference type="GO" id="GO:0008239">
    <property type="term" value="F:dipeptidyl-peptidase activity"/>
    <property type="evidence" value="ECO:0007669"/>
    <property type="project" value="InterPro"/>
</dbReference>
<proteinExistence type="predicted"/>
<dbReference type="SUPFAM" id="SSF49785">
    <property type="entry name" value="Galactose-binding domain-like"/>
    <property type="match status" value="1"/>
</dbReference>
<sequence>MPAALAAALLLWVVALAGGAQMFILFPDRVAGFVLRGIGRLPHDLRPLFGLQLFFHLWLAAAVADKLSFGFPQLALAVRRSARIMQSLLLCMERPLTLAAPEAIDTCCVGEERNTLRAYLLLPMDLPGPFPTVIFRTPYGASPTQPTAVELAEHGFAVLVQDTRGRFSSEGEFLPVQHEREDGAATVEWVHKQPWCNGKVGVAGMSYVGMSAWAAIGTAGHRIDAALIVLSQSKVKTLVVDPNGAVSGEFMVRWFFLVFHVLGDGWRGFWRKLWTSYWSDTVGKALYHLPIRSMDQAILGRPLTHWQKAVDLVDDPQCPFWDNKDVLSDFSGATPPVMLLAGWYDLCKEGTLEDFRQAGERARLVILPIWHFGFWRAWPLLQNITLWMFQEHLEARAPPHCPLGRARVWASVLGEAPESFLPFADWPPPSVIRCYHLNGSELRLERGDLWQRSYRYNPADPTPNLGGPSFSVFNAGPEDQAEVEARMDVLVFTTGPLKEDLLVAGRVALELCAEVGSPSADFVGRLCVVSPGGKSVNLCEGLTRVRGPGEQRVAVDLGSVCCRFRAGHRVRLHVCSGAFPRWMRNLQTGEPVADATCMAAAWHAVGDGSVLRLPVIPDPPEAVEMLAGERWAWVAHPEKHHVRTIAFKGA</sequence>
<dbReference type="PANTHER" id="PTHR43056">
    <property type="entry name" value="PEPTIDASE S9 PROLYL OLIGOPEPTIDASE"/>
    <property type="match status" value="1"/>
</dbReference>
<accession>A0A7S0A6N1</accession>
<feature type="signal peptide" evidence="2">
    <location>
        <begin position="1"/>
        <end position="19"/>
    </location>
</feature>
<dbReference type="InterPro" id="IPR050585">
    <property type="entry name" value="Xaa-Pro_dipeptidyl-ppase/CocE"/>
</dbReference>
<dbReference type="NCBIfam" id="TIGR00976">
    <property type="entry name" value="CocE_NonD"/>
    <property type="match status" value="2"/>
</dbReference>
<dbReference type="PANTHER" id="PTHR43056:SF10">
    <property type="entry name" value="COCE_NOND FAMILY, PUTATIVE (AFU_ORTHOLOGUE AFUA_7G00600)-RELATED"/>
    <property type="match status" value="1"/>
</dbReference>
<keyword evidence="1" id="KW-0378">Hydrolase</keyword>
<evidence type="ECO:0000256" key="2">
    <source>
        <dbReference type="SAM" id="SignalP"/>
    </source>
</evidence>
<reference evidence="4" key="1">
    <citation type="submission" date="2021-01" db="EMBL/GenBank/DDBJ databases">
        <authorList>
            <person name="Corre E."/>
            <person name="Pelletier E."/>
            <person name="Niang G."/>
            <person name="Scheremetjew M."/>
            <person name="Finn R."/>
            <person name="Kale V."/>
            <person name="Holt S."/>
            <person name="Cochrane G."/>
            <person name="Meng A."/>
            <person name="Brown T."/>
            <person name="Cohen L."/>
        </authorList>
    </citation>
    <scope>NUCLEOTIDE SEQUENCE</scope>
    <source>
        <strain evidence="4">Pbaha01</strain>
    </source>
</reference>
<dbReference type="Pfam" id="PF02129">
    <property type="entry name" value="Peptidase_S15"/>
    <property type="match status" value="1"/>
</dbReference>